<name>A0ABV1JCD2_9ACTN</name>
<organism evidence="1 2">
    <name type="scientific">Raoultibacter massiliensis</name>
    <dbReference type="NCBI Taxonomy" id="1852371"/>
    <lineage>
        <taxon>Bacteria</taxon>
        <taxon>Bacillati</taxon>
        <taxon>Actinomycetota</taxon>
        <taxon>Coriobacteriia</taxon>
        <taxon>Eggerthellales</taxon>
        <taxon>Eggerthellaceae</taxon>
        <taxon>Raoultibacter</taxon>
    </lineage>
</organism>
<dbReference type="Pfam" id="PF11354">
    <property type="entry name" value="DUF3156"/>
    <property type="match status" value="1"/>
</dbReference>
<protein>
    <recommendedName>
        <fullName evidence="3">TetR family transcriptional regulator</fullName>
    </recommendedName>
</protein>
<evidence type="ECO:0008006" key="3">
    <source>
        <dbReference type="Google" id="ProtNLM"/>
    </source>
</evidence>
<accession>A0ABV1JCD2</accession>
<comment type="caution">
    <text evidence="1">The sequence shown here is derived from an EMBL/GenBank/DDBJ whole genome shotgun (WGS) entry which is preliminary data.</text>
</comment>
<reference evidence="1 2" key="1">
    <citation type="submission" date="2024-04" db="EMBL/GenBank/DDBJ databases">
        <title>Human intestinal bacterial collection.</title>
        <authorList>
            <person name="Pauvert C."/>
            <person name="Hitch T.C.A."/>
            <person name="Clavel T."/>
        </authorList>
    </citation>
    <scope>NUCLEOTIDE SEQUENCE [LARGE SCALE GENOMIC DNA]</scope>
    <source>
        <strain evidence="1 2">CLA-KB-H42</strain>
    </source>
</reference>
<sequence length="197" mass="21118">MTKRTGHRGYSAVNKRAERKLDCVGQGLVAASGEAGVCFPVAPEPLVRVLDLRCCSETGPLTLRYRPQSKLFAILYDLVCEFSVAGPYAPGCMMEMVSGSAKLIGDSANAGGDPLALFPALVENDLIEERLRLLGVTQASAAYDSCSGAWRVSVSLMVGSATWNLLPPIMHLIEPSADECLRMIELFRLLAVGIRSA</sequence>
<dbReference type="Proteomes" id="UP001487305">
    <property type="component" value="Unassembled WGS sequence"/>
</dbReference>
<proteinExistence type="predicted"/>
<dbReference type="EMBL" id="JBBNOP010000005">
    <property type="protein sequence ID" value="MEQ3362739.1"/>
    <property type="molecule type" value="Genomic_DNA"/>
</dbReference>
<dbReference type="InterPro" id="IPR021500">
    <property type="entry name" value="DUF3156"/>
</dbReference>
<gene>
    <name evidence="1" type="ORF">AAA083_07100</name>
</gene>
<keyword evidence="2" id="KW-1185">Reference proteome</keyword>
<evidence type="ECO:0000313" key="2">
    <source>
        <dbReference type="Proteomes" id="UP001487305"/>
    </source>
</evidence>
<dbReference type="RefSeq" id="WP_102374988.1">
    <property type="nucleotide sequence ID" value="NZ_JBBNOP010000005.1"/>
</dbReference>
<evidence type="ECO:0000313" key="1">
    <source>
        <dbReference type="EMBL" id="MEQ3362739.1"/>
    </source>
</evidence>